<gene>
    <name evidence="1" type="ORF">KTT_04280</name>
</gene>
<accession>A0A401ZUH6</accession>
<organism evidence="1 2">
    <name type="scientific">Tengunoibacter tsumagoiensis</name>
    <dbReference type="NCBI Taxonomy" id="2014871"/>
    <lineage>
        <taxon>Bacteria</taxon>
        <taxon>Bacillati</taxon>
        <taxon>Chloroflexota</taxon>
        <taxon>Ktedonobacteria</taxon>
        <taxon>Ktedonobacterales</taxon>
        <taxon>Dictyobacteraceae</taxon>
        <taxon>Tengunoibacter</taxon>
    </lineage>
</organism>
<sequence length="78" mass="8251">MKGIGGKEVEEKDDSFMLVSTLDKVQTITPKIPNESASSAITLAVPKTTIKRPAQAGPIIEAICVAILNKELAGKRST</sequence>
<protein>
    <submittedName>
        <fullName evidence="1">Uncharacterized protein</fullName>
    </submittedName>
</protein>
<evidence type="ECO:0000313" key="1">
    <source>
        <dbReference type="EMBL" id="GCE10569.1"/>
    </source>
</evidence>
<dbReference type="EMBL" id="BIFR01000001">
    <property type="protein sequence ID" value="GCE10569.1"/>
    <property type="molecule type" value="Genomic_DNA"/>
</dbReference>
<evidence type="ECO:0000313" key="2">
    <source>
        <dbReference type="Proteomes" id="UP000287352"/>
    </source>
</evidence>
<proteinExistence type="predicted"/>
<dbReference type="AlphaFoldDB" id="A0A401ZUH6"/>
<name>A0A401ZUH6_9CHLR</name>
<keyword evidence="2" id="KW-1185">Reference proteome</keyword>
<reference evidence="2" key="1">
    <citation type="submission" date="2018-12" db="EMBL/GenBank/DDBJ databases">
        <title>Tengunoibacter tsumagoiensis gen. nov., sp. nov., Dictyobacter kobayashii sp. nov., D. alpinus sp. nov., and D. joshuensis sp. nov. and description of Dictyobacteraceae fam. nov. within the order Ktedonobacterales isolated from Tengu-no-mugimeshi.</title>
        <authorList>
            <person name="Wang C.M."/>
            <person name="Zheng Y."/>
            <person name="Sakai Y."/>
            <person name="Toyoda A."/>
            <person name="Minakuchi Y."/>
            <person name="Abe K."/>
            <person name="Yokota A."/>
            <person name="Yabe S."/>
        </authorList>
    </citation>
    <scope>NUCLEOTIDE SEQUENCE [LARGE SCALE GENOMIC DNA]</scope>
    <source>
        <strain evidence="2">Uno3</strain>
    </source>
</reference>
<dbReference type="Proteomes" id="UP000287352">
    <property type="component" value="Unassembled WGS sequence"/>
</dbReference>
<comment type="caution">
    <text evidence="1">The sequence shown here is derived from an EMBL/GenBank/DDBJ whole genome shotgun (WGS) entry which is preliminary data.</text>
</comment>